<reference evidence="5 6" key="1">
    <citation type="journal article" date="2021" name="Int. J. Syst. Evol. Microbiol.">
        <title>Novosphingobium decolorationis sp. nov., an aniline blue-decolourizing bacterium isolated from East Pacific sediment.</title>
        <authorList>
            <person name="Chen X."/>
            <person name="Dong B."/>
            <person name="Chen T."/>
            <person name="Ren N."/>
            <person name="Wang J."/>
            <person name="Xu Y."/>
            <person name="Yang J."/>
            <person name="Zhu S."/>
            <person name="Chen J."/>
        </authorList>
    </citation>
    <scope>NUCLEOTIDE SEQUENCE [LARGE SCALE GENOMIC DNA]</scope>
    <source>
        <strain evidence="5 6">502str22</strain>
    </source>
</reference>
<dbReference type="SUPFAM" id="SSF52833">
    <property type="entry name" value="Thioredoxin-like"/>
    <property type="match status" value="1"/>
</dbReference>
<keyword evidence="6" id="KW-1185">Reference proteome</keyword>
<keyword evidence="3" id="KW-0732">Signal</keyword>
<evidence type="ECO:0000256" key="1">
    <source>
        <dbReference type="ARBA" id="ARBA00010996"/>
    </source>
</evidence>
<feature type="chain" id="PRO_5045816282" evidence="3">
    <location>
        <begin position="21"/>
        <end position="214"/>
    </location>
</feature>
<dbReference type="InterPro" id="IPR003782">
    <property type="entry name" value="SCO1/SenC"/>
</dbReference>
<dbReference type="InterPro" id="IPR013766">
    <property type="entry name" value="Thioredoxin_domain"/>
</dbReference>
<dbReference type="Gene3D" id="3.40.30.10">
    <property type="entry name" value="Glutaredoxin"/>
    <property type="match status" value="1"/>
</dbReference>
<evidence type="ECO:0000313" key="5">
    <source>
        <dbReference type="EMBL" id="QVM83208.1"/>
    </source>
</evidence>
<accession>A0ABX8E2A5</accession>
<proteinExistence type="inferred from homology"/>
<dbReference type="PROSITE" id="PS51257">
    <property type="entry name" value="PROKAR_LIPOPROTEIN"/>
    <property type="match status" value="1"/>
</dbReference>
<protein>
    <submittedName>
        <fullName evidence="5">SCO family protein</fullName>
    </submittedName>
</protein>
<evidence type="ECO:0000256" key="2">
    <source>
        <dbReference type="ARBA" id="ARBA00023008"/>
    </source>
</evidence>
<dbReference type="PANTHER" id="PTHR12151">
    <property type="entry name" value="ELECTRON TRANSPORT PROTIN SCO1/SENC FAMILY MEMBER"/>
    <property type="match status" value="1"/>
</dbReference>
<dbReference type="InterPro" id="IPR036249">
    <property type="entry name" value="Thioredoxin-like_sf"/>
</dbReference>
<organism evidence="5 6">
    <name type="scientific">Novosphingobium decolorationis</name>
    <dbReference type="NCBI Taxonomy" id="2698673"/>
    <lineage>
        <taxon>Bacteria</taxon>
        <taxon>Pseudomonadati</taxon>
        <taxon>Pseudomonadota</taxon>
        <taxon>Alphaproteobacteria</taxon>
        <taxon>Sphingomonadales</taxon>
        <taxon>Sphingomonadaceae</taxon>
        <taxon>Novosphingobium</taxon>
    </lineage>
</organism>
<evidence type="ECO:0000313" key="6">
    <source>
        <dbReference type="Proteomes" id="UP000677126"/>
    </source>
</evidence>
<name>A0ABX8E2A5_9SPHN</name>
<feature type="signal peptide" evidence="3">
    <location>
        <begin position="1"/>
        <end position="20"/>
    </location>
</feature>
<evidence type="ECO:0000256" key="3">
    <source>
        <dbReference type="SAM" id="SignalP"/>
    </source>
</evidence>
<dbReference type="Proteomes" id="UP000677126">
    <property type="component" value="Chromosome"/>
</dbReference>
<sequence length="214" mass="23043">MNRFAMTHLASRTVRRTLLAATLGLGLALAGCSDGRDAPEMPPIVGTDITGAEIGGPFTLVDKDGKTVTWKDFRGKWAMLYFGYTFCPDACPIDVQEMMMGYNAFAKAHPEAAAKVQPIFITIDPERDTPEIVGEWTAAFGKDLKGLTGTKEQVDAAAKAFAVYYGKGAETQGGYLMDHSRFVYLMNPDGEPVAMLPVDKGRQAVAADLAALVQ</sequence>
<dbReference type="CDD" id="cd02968">
    <property type="entry name" value="SCO"/>
    <property type="match status" value="1"/>
</dbReference>
<evidence type="ECO:0000259" key="4">
    <source>
        <dbReference type="PROSITE" id="PS51352"/>
    </source>
</evidence>
<feature type="domain" description="Thioredoxin" evidence="4">
    <location>
        <begin position="49"/>
        <end position="214"/>
    </location>
</feature>
<dbReference type="Pfam" id="PF02630">
    <property type="entry name" value="SCO1-SenC"/>
    <property type="match status" value="1"/>
</dbReference>
<comment type="similarity">
    <text evidence="1">Belongs to the SCO1/2 family.</text>
</comment>
<dbReference type="EMBL" id="CP054856">
    <property type="protein sequence ID" value="QVM83208.1"/>
    <property type="molecule type" value="Genomic_DNA"/>
</dbReference>
<dbReference type="PROSITE" id="PS51352">
    <property type="entry name" value="THIOREDOXIN_2"/>
    <property type="match status" value="1"/>
</dbReference>
<gene>
    <name evidence="5" type="ORF">HT578_05330</name>
</gene>
<dbReference type="PANTHER" id="PTHR12151:SF25">
    <property type="entry name" value="LINALOOL DEHYDRATASE_ISOMERASE DOMAIN-CONTAINING PROTEIN"/>
    <property type="match status" value="1"/>
</dbReference>
<keyword evidence="2" id="KW-0186">Copper</keyword>